<comment type="function">
    <text evidence="4">Cysteine protease that plays a key role in autophagy by mediating both proteolytic activation and delipidation of ATG8 family proteins.</text>
</comment>
<feature type="compositionally biased region" description="Polar residues" evidence="5">
    <location>
        <begin position="344"/>
        <end position="357"/>
    </location>
</feature>
<proteinExistence type="inferred from homology"/>
<comment type="caution">
    <text evidence="7">The sequence shown here is derived from an EMBL/GenBank/DDBJ whole genome shotgun (WGS) entry which is preliminary data.</text>
</comment>
<dbReference type="OrthoDB" id="2960936at2759"/>
<dbReference type="InterPro" id="IPR046792">
    <property type="entry name" value="Peptidase_C54_cat"/>
</dbReference>
<dbReference type="GO" id="GO:0034727">
    <property type="term" value="P:piecemeal microautophagy of the nucleus"/>
    <property type="evidence" value="ECO:0007669"/>
    <property type="project" value="TreeGrafter"/>
</dbReference>
<accession>A0A9K3LHA6</accession>
<feature type="domain" description="Peptidase C54 catalytic" evidence="6">
    <location>
        <begin position="165"/>
        <end position="518"/>
    </location>
</feature>
<evidence type="ECO:0000259" key="6">
    <source>
        <dbReference type="Pfam" id="PF03416"/>
    </source>
</evidence>
<evidence type="ECO:0000256" key="4">
    <source>
        <dbReference type="RuleBase" id="RU363115"/>
    </source>
</evidence>
<feature type="compositionally biased region" description="Basic and acidic residues" evidence="5">
    <location>
        <begin position="324"/>
        <end position="334"/>
    </location>
</feature>
<dbReference type="Proteomes" id="UP000693970">
    <property type="component" value="Unassembled WGS sequence"/>
</dbReference>
<dbReference type="EC" id="3.4.22.-" evidence="4"/>
<dbReference type="AlphaFoldDB" id="A0A9K3LHA6"/>
<reference evidence="7" key="2">
    <citation type="submission" date="2021-04" db="EMBL/GenBank/DDBJ databases">
        <authorList>
            <person name="Podell S."/>
        </authorList>
    </citation>
    <scope>NUCLEOTIDE SEQUENCE</scope>
    <source>
        <strain evidence="7">Hildebrandi</strain>
    </source>
</reference>
<name>A0A9K3LHA6_9STRA</name>
<keyword evidence="1 4" id="KW-0645">Protease</keyword>
<comment type="similarity">
    <text evidence="4">Belongs to the peptidase C54 family.</text>
</comment>
<protein>
    <recommendedName>
        <fullName evidence="4">Cysteine protease</fullName>
        <ecNumber evidence="4">3.4.22.-</ecNumber>
    </recommendedName>
</protein>
<dbReference type="GO" id="GO:0015031">
    <property type="term" value="P:protein transport"/>
    <property type="evidence" value="ECO:0007669"/>
    <property type="project" value="UniProtKB-KW"/>
</dbReference>
<keyword evidence="4" id="KW-0813">Transport</keyword>
<evidence type="ECO:0000256" key="5">
    <source>
        <dbReference type="SAM" id="MobiDB-lite"/>
    </source>
</evidence>
<dbReference type="GO" id="GO:0035973">
    <property type="term" value="P:aggrephagy"/>
    <property type="evidence" value="ECO:0007669"/>
    <property type="project" value="TreeGrafter"/>
</dbReference>
<dbReference type="GO" id="GO:0019786">
    <property type="term" value="F:protein-phosphatidylethanolamide deconjugating activity"/>
    <property type="evidence" value="ECO:0007669"/>
    <property type="project" value="InterPro"/>
</dbReference>
<organism evidence="7 8">
    <name type="scientific">Nitzschia inconspicua</name>
    <dbReference type="NCBI Taxonomy" id="303405"/>
    <lineage>
        <taxon>Eukaryota</taxon>
        <taxon>Sar</taxon>
        <taxon>Stramenopiles</taxon>
        <taxon>Ochrophyta</taxon>
        <taxon>Bacillariophyta</taxon>
        <taxon>Bacillariophyceae</taxon>
        <taxon>Bacillariophycidae</taxon>
        <taxon>Bacillariales</taxon>
        <taxon>Bacillariaceae</taxon>
        <taxon>Nitzschia</taxon>
    </lineage>
</organism>
<keyword evidence="3" id="KW-0788">Thiol protease</keyword>
<keyword evidence="8" id="KW-1185">Reference proteome</keyword>
<evidence type="ECO:0000313" key="7">
    <source>
        <dbReference type="EMBL" id="KAG7362062.1"/>
    </source>
</evidence>
<dbReference type="GO" id="GO:0005737">
    <property type="term" value="C:cytoplasm"/>
    <property type="evidence" value="ECO:0007669"/>
    <property type="project" value="UniProtKB-SubCell"/>
</dbReference>
<keyword evidence="4" id="KW-0653">Protein transport</keyword>
<evidence type="ECO:0000256" key="3">
    <source>
        <dbReference type="ARBA" id="ARBA00022807"/>
    </source>
</evidence>
<comment type="subcellular location">
    <subcellularLocation>
        <location evidence="4">Cytoplasm</location>
    </subcellularLocation>
</comment>
<dbReference type="EMBL" id="JAGRRH010000012">
    <property type="protein sequence ID" value="KAG7362062.1"/>
    <property type="molecule type" value="Genomic_DNA"/>
</dbReference>
<dbReference type="PANTHER" id="PTHR22624:SF49">
    <property type="entry name" value="CYSTEINE PROTEASE"/>
    <property type="match status" value="1"/>
</dbReference>
<evidence type="ECO:0000256" key="2">
    <source>
        <dbReference type="ARBA" id="ARBA00022801"/>
    </source>
</evidence>
<reference evidence="7" key="1">
    <citation type="journal article" date="2021" name="Sci. Rep.">
        <title>Diploid genomic architecture of Nitzschia inconspicua, an elite biomass production diatom.</title>
        <authorList>
            <person name="Oliver A."/>
            <person name="Podell S."/>
            <person name="Pinowska A."/>
            <person name="Traller J.C."/>
            <person name="Smith S.R."/>
            <person name="McClure R."/>
            <person name="Beliaev A."/>
            <person name="Bohutskyi P."/>
            <person name="Hill E.A."/>
            <person name="Rabines A."/>
            <person name="Zheng H."/>
            <person name="Allen L.Z."/>
            <person name="Kuo A."/>
            <person name="Grigoriev I.V."/>
            <person name="Allen A.E."/>
            <person name="Hazlebeck D."/>
            <person name="Allen E.E."/>
        </authorList>
    </citation>
    <scope>NUCLEOTIDE SEQUENCE</scope>
    <source>
        <strain evidence="7">Hildebrandi</strain>
    </source>
</reference>
<dbReference type="PANTHER" id="PTHR22624">
    <property type="entry name" value="CYSTEINE PROTEASE ATG4"/>
    <property type="match status" value="1"/>
</dbReference>
<keyword evidence="4" id="KW-0072">Autophagy</keyword>
<dbReference type="GO" id="GO:0016485">
    <property type="term" value="P:protein processing"/>
    <property type="evidence" value="ECO:0007669"/>
    <property type="project" value="TreeGrafter"/>
</dbReference>
<feature type="region of interest" description="Disordered" evidence="5">
    <location>
        <begin position="324"/>
        <end position="386"/>
    </location>
</feature>
<feature type="region of interest" description="Disordered" evidence="5">
    <location>
        <begin position="1"/>
        <end position="28"/>
    </location>
</feature>
<feature type="compositionally biased region" description="Low complexity" evidence="5">
    <location>
        <begin position="364"/>
        <end position="385"/>
    </location>
</feature>
<dbReference type="GO" id="GO:0000045">
    <property type="term" value="P:autophagosome assembly"/>
    <property type="evidence" value="ECO:0007669"/>
    <property type="project" value="TreeGrafter"/>
</dbReference>
<dbReference type="GO" id="GO:0004197">
    <property type="term" value="F:cysteine-type endopeptidase activity"/>
    <property type="evidence" value="ECO:0007669"/>
    <property type="project" value="TreeGrafter"/>
</dbReference>
<keyword evidence="4" id="KW-0963">Cytoplasm</keyword>
<feature type="compositionally biased region" description="Acidic residues" evidence="5">
    <location>
        <begin position="605"/>
        <end position="615"/>
    </location>
</feature>
<feature type="region of interest" description="Disordered" evidence="5">
    <location>
        <begin position="590"/>
        <end position="615"/>
    </location>
</feature>
<gene>
    <name evidence="7" type="ORF">IV203_025728</name>
</gene>
<evidence type="ECO:0000313" key="8">
    <source>
        <dbReference type="Proteomes" id="UP000693970"/>
    </source>
</evidence>
<dbReference type="GO" id="GO:0000423">
    <property type="term" value="P:mitophagy"/>
    <property type="evidence" value="ECO:0007669"/>
    <property type="project" value="TreeGrafter"/>
</dbReference>
<keyword evidence="2 4" id="KW-0378">Hydrolase</keyword>
<evidence type="ECO:0000256" key="1">
    <source>
        <dbReference type="ARBA" id="ARBA00022670"/>
    </source>
</evidence>
<sequence length="615" mass="68911">MLSSHPTFQNNHSNGNGNGNGNNTDIGTDTQQMLQVVGDANSIKHSNKDESNNNNNNNIADAATSAALALEFGYRYDGDSTAHQDYPDDEEQSCYYPYDDADAAAKAEATAVTSQPSSNEFWKTKTYTTVVVARTQERHQVPFMYLLGSVLHPIHDQSRRRQLEQNLFWFTYRYDFLEIKPYQITTDAGWGCMLRSAQMLLAHTLRIHFSPSNLPIQCNYDNNNNSSSSNNSNIDFTNRLLTWFLDVPSTDACFYSLHNMCAAGLAKYQVLPGEWYGPGTACYVLRDLVDLHQEEQPQTPLFRVHVATEGTVYRQVIEDLMTKEGRAKRQKETEITQQQQQQQESPTTKINAMSSSHPLDDPLQSTIPSSTTSTTSSSKSQQMSSGRISLEWDTSLLLMIPLRLGLDKFQPQYVQSLARTFALPQSVGILGGRPRGARWFFGSYADGSKIFGLDPHTVQPAVSTQLLPQILRQGRLPAEFLQSVHTEYPDTMELIRMDPSIALGFYCRNRKEFVQLEQSLQAILSDVSGEASTTTTTTTAPPLVTFMEQAPNYETETTVAADMMNGMLLHDDDDDDDALIGGPRKSTALLDTDKSDYNYNNKLNDDDDDEDYVLL</sequence>
<dbReference type="InterPro" id="IPR005078">
    <property type="entry name" value="Peptidase_C54"/>
</dbReference>
<dbReference type="Pfam" id="PF03416">
    <property type="entry name" value="Peptidase_C54"/>
    <property type="match status" value="1"/>
</dbReference>